<comment type="caution">
    <text evidence="2">The sequence shown here is derived from an EMBL/GenBank/DDBJ whole genome shotgun (WGS) entry which is preliminary data.</text>
</comment>
<name>A0A814UKR6_9BILA</name>
<dbReference type="Proteomes" id="UP000681722">
    <property type="component" value="Unassembled WGS sequence"/>
</dbReference>
<sequence>MSGRFTCTPDQLKAMFISTLQNDSSIQADVRQILDANAKFQSQLDEIQTSVNDQNKRLDKLEERIEDQERYSRSFCLRFVGFQEDKGRR</sequence>
<accession>A0A814UKR6</accession>
<dbReference type="Proteomes" id="UP000663829">
    <property type="component" value="Unassembled WGS sequence"/>
</dbReference>
<evidence type="ECO:0000313" key="4">
    <source>
        <dbReference type="Proteomes" id="UP000663829"/>
    </source>
</evidence>
<gene>
    <name evidence="2" type="ORF">GPM918_LOCUS22568</name>
    <name evidence="3" type="ORF">SRO942_LOCUS22567</name>
</gene>
<evidence type="ECO:0000256" key="1">
    <source>
        <dbReference type="SAM" id="Coils"/>
    </source>
</evidence>
<keyword evidence="1" id="KW-0175">Coiled coil</keyword>
<dbReference type="AlphaFoldDB" id="A0A814UKR6"/>
<reference evidence="2" key="1">
    <citation type="submission" date="2021-02" db="EMBL/GenBank/DDBJ databases">
        <authorList>
            <person name="Nowell W R."/>
        </authorList>
    </citation>
    <scope>NUCLEOTIDE SEQUENCE</scope>
</reference>
<dbReference type="EMBL" id="CAJNOQ010007776">
    <property type="protein sequence ID" value="CAF1178459.1"/>
    <property type="molecule type" value="Genomic_DNA"/>
</dbReference>
<organism evidence="2 4">
    <name type="scientific">Didymodactylos carnosus</name>
    <dbReference type="NCBI Taxonomy" id="1234261"/>
    <lineage>
        <taxon>Eukaryota</taxon>
        <taxon>Metazoa</taxon>
        <taxon>Spiralia</taxon>
        <taxon>Gnathifera</taxon>
        <taxon>Rotifera</taxon>
        <taxon>Eurotatoria</taxon>
        <taxon>Bdelloidea</taxon>
        <taxon>Philodinida</taxon>
        <taxon>Philodinidae</taxon>
        <taxon>Didymodactylos</taxon>
    </lineage>
</organism>
<evidence type="ECO:0000313" key="2">
    <source>
        <dbReference type="EMBL" id="CAF1178459.1"/>
    </source>
</evidence>
<evidence type="ECO:0000313" key="3">
    <source>
        <dbReference type="EMBL" id="CAF3942655.1"/>
    </source>
</evidence>
<keyword evidence="4" id="KW-1185">Reference proteome</keyword>
<protein>
    <submittedName>
        <fullName evidence="2">Uncharacterized protein</fullName>
    </submittedName>
</protein>
<proteinExistence type="predicted"/>
<dbReference type="EMBL" id="CAJOBC010007777">
    <property type="protein sequence ID" value="CAF3942655.1"/>
    <property type="molecule type" value="Genomic_DNA"/>
</dbReference>
<feature type="coiled-coil region" evidence="1">
    <location>
        <begin position="37"/>
        <end position="71"/>
    </location>
</feature>